<reference evidence="6" key="1">
    <citation type="submission" date="2012-01" db="EMBL/GenBank/DDBJ databases">
        <title>The Genome Sequence of Oreochromis niloticus (Nile Tilapia).</title>
        <authorList>
            <consortium name="Broad Institute Genome Assembly Team"/>
            <consortium name="Broad Institute Sequencing Platform"/>
            <person name="Di Palma F."/>
            <person name="Johnson J."/>
            <person name="Lander E.S."/>
            <person name="Lindblad-Toh K."/>
        </authorList>
    </citation>
    <scope>NUCLEOTIDE SEQUENCE [LARGE SCALE GENOMIC DNA]</scope>
</reference>
<evidence type="ECO:0000256" key="3">
    <source>
        <dbReference type="SAM" id="Phobius"/>
    </source>
</evidence>
<dbReference type="OMA" id="PMGSEWM"/>
<dbReference type="AlphaFoldDB" id="A0A669D417"/>
<dbReference type="Proteomes" id="UP000005207">
    <property type="component" value="Linkage group LG18"/>
</dbReference>
<evidence type="ECO:0000259" key="4">
    <source>
        <dbReference type="PROSITE" id="PS50132"/>
    </source>
</evidence>
<gene>
    <name evidence="5" type="primary">RGS20</name>
    <name evidence="5" type="synonym">rgs20</name>
</gene>
<dbReference type="PRINTS" id="PR01301">
    <property type="entry name" value="RGSPROTEIN"/>
</dbReference>
<dbReference type="InterPro" id="IPR036305">
    <property type="entry name" value="RGS_sf"/>
</dbReference>
<evidence type="ECO:0000256" key="2">
    <source>
        <dbReference type="SAM" id="MobiDB-lite"/>
    </source>
</evidence>
<reference evidence="5" key="3">
    <citation type="submission" date="2025-09" db="UniProtKB">
        <authorList>
            <consortium name="Ensembl"/>
        </authorList>
    </citation>
    <scope>IDENTIFICATION</scope>
</reference>
<feature type="region of interest" description="Disordered" evidence="2">
    <location>
        <begin position="72"/>
        <end position="97"/>
    </location>
</feature>
<dbReference type="Gene3D" id="1.10.167.10">
    <property type="entry name" value="Regulator of G-protein Signalling 4, domain 2"/>
    <property type="match status" value="1"/>
</dbReference>
<dbReference type="GO" id="GO:0009968">
    <property type="term" value="P:negative regulation of signal transduction"/>
    <property type="evidence" value="ECO:0007669"/>
    <property type="project" value="UniProtKB-KW"/>
</dbReference>
<dbReference type="Ensembl" id="ENSONIT00000082766.1">
    <property type="protein sequence ID" value="ENSONIP00000053664.1"/>
    <property type="gene ID" value="ENSONIG00000009235.2"/>
</dbReference>
<evidence type="ECO:0000256" key="1">
    <source>
        <dbReference type="ARBA" id="ARBA00022700"/>
    </source>
</evidence>
<dbReference type="PROSITE" id="PS50132">
    <property type="entry name" value="RGS"/>
    <property type="match status" value="1"/>
</dbReference>
<keyword evidence="6" id="KW-1185">Reference proteome</keyword>
<dbReference type="PANTHER" id="PTHR10845:SF277">
    <property type="entry name" value="REGULATOR OF G-PROTEIN SIGNALING 20"/>
    <property type="match status" value="1"/>
</dbReference>
<dbReference type="PANTHER" id="PTHR10845">
    <property type="entry name" value="REGULATOR OF G PROTEIN SIGNALING"/>
    <property type="match status" value="1"/>
</dbReference>
<dbReference type="FunFam" id="1.10.196.10:FF:000001">
    <property type="entry name" value="Regulator of G-protein signaling 8"/>
    <property type="match status" value="1"/>
</dbReference>
<keyword evidence="1" id="KW-0734">Signal transduction inhibitor</keyword>
<evidence type="ECO:0000313" key="5">
    <source>
        <dbReference type="Ensembl" id="ENSONIP00000053664.1"/>
    </source>
</evidence>
<keyword evidence="3" id="KW-1133">Transmembrane helix</keyword>
<organism evidence="5 6">
    <name type="scientific">Oreochromis niloticus</name>
    <name type="common">Nile tilapia</name>
    <name type="synonym">Tilapia nilotica</name>
    <dbReference type="NCBI Taxonomy" id="8128"/>
    <lineage>
        <taxon>Eukaryota</taxon>
        <taxon>Metazoa</taxon>
        <taxon>Chordata</taxon>
        <taxon>Craniata</taxon>
        <taxon>Vertebrata</taxon>
        <taxon>Euteleostomi</taxon>
        <taxon>Actinopterygii</taxon>
        <taxon>Neopterygii</taxon>
        <taxon>Teleostei</taxon>
        <taxon>Neoteleostei</taxon>
        <taxon>Acanthomorphata</taxon>
        <taxon>Ovalentaria</taxon>
        <taxon>Cichlomorphae</taxon>
        <taxon>Cichliformes</taxon>
        <taxon>Cichlidae</taxon>
        <taxon>African cichlids</taxon>
        <taxon>Pseudocrenilabrinae</taxon>
        <taxon>Oreochromini</taxon>
        <taxon>Oreochromis</taxon>
    </lineage>
</organism>
<sequence length="317" mass="36842">MPYARAVRQWEIRPTSTLRGIKRTRALMWQRIRGLVRACRHGAGYPVNYNDPDREEQEMVCLEPMGSERMEMRKRQMSVQQESAAGGTAPAQQDQPGQANPRGSNACCFCWCCCCSCSWNEDRDDRNRKASYDVKEGTTDCEDWSAYITVQKCVLIFFFVVKCILLAKGILSLILHSPKPTLEEVRSWGQSFDKLMCCPAGRNSFRQFLRTEFSEENMLFWLACEEFRKETNKSMIEEKARVIYEDYISILSPKEVSLDSRVRETINRNMLEPTLHTFDDAQLQIYTLMQRDSYPRYMNSPAYKNLLNTLSEQSPES</sequence>
<reference evidence="5" key="2">
    <citation type="submission" date="2025-08" db="UniProtKB">
        <authorList>
            <consortium name="Ensembl"/>
        </authorList>
    </citation>
    <scope>IDENTIFICATION</scope>
</reference>
<dbReference type="SMART" id="SM00315">
    <property type="entry name" value="RGS"/>
    <property type="match status" value="1"/>
</dbReference>
<keyword evidence="3" id="KW-0812">Transmembrane</keyword>
<protein>
    <submittedName>
        <fullName evidence="5">Regulator of G protein signaling 20</fullName>
    </submittedName>
</protein>
<dbReference type="SUPFAM" id="SSF48097">
    <property type="entry name" value="Regulator of G-protein signaling, RGS"/>
    <property type="match status" value="1"/>
</dbReference>
<evidence type="ECO:0000313" key="6">
    <source>
        <dbReference type="Proteomes" id="UP000005207"/>
    </source>
</evidence>
<keyword evidence="3" id="KW-0472">Membrane</keyword>
<feature type="transmembrane region" description="Helical" evidence="3">
    <location>
        <begin position="154"/>
        <end position="175"/>
    </location>
</feature>
<feature type="domain" description="RGS" evidence="4">
    <location>
        <begin position="191"/>
        <end position="307"/>
    </location>
</feature>
<dbReference type="InterPro" id="IPR016137">
    <property type="entry name" value="RGS"/>
</dbReference>
<dbReference type="FunFam" id="1.10.167.10:FF:000001">
    <property type="entry name" value="Putative regulator of g-protein signaling 12"/>
    <property type="match status" value="1"/>
</dbReference>
<proteinExistence type="predicted"/>
<dbReference type="InterPro" id="IPR044926">
    <property type="entry name" value="RGS_subdomain_2"/>
</dbReference>
<dbReference type="GeneTree" id="ENSGT00940000159123"/>
<dbReference type="Pfam" id="PF00615">
    <property type="entry name" value="RGS"/>
    <property type="match status" value="1"/>
</dbReference>
<accession>A0A669D417</accession>
<name>A0A669D417_ORENI</name>
<dbReference type="InParanoid" id="A0A669D417"/>